<dbReference type="Pfam" id="PF06949">
    <property type="entry name" value="DUF1292"/>
    <property type="match status" value="1"/>
</dbReference>
<dbReference type="RefSeq" id="WP_102993063.1">
    <property type="nucleotide sequence ID" value="NZ_FXTU01000002.1"/>
</dbReference>
<proteinExistence type="predicted"/>
<name>A0AA45WMG0_9BACL</name>
<sequence length="90" mass="10516">MDGLGAREVQILRQQLADRPMIHQETPYHLVSEVDVGGQHYALLRKEGDPADDAYLFRVNQGRLEEIEDDNEWENIAEAVDEMLYFHEFQ</sequence>
<accession>A0AA45WMG0</accession>
<evidence type="ECO:0000313" key="1">
    <source>
        <dbReference type="EMBL" id="SMP13561.1"/>
    </source>
</evidence>
<dbReference type="InterPro" id="IPR009711">
    <property type="entry name" value="UPF0473"/>
</dbReference>
<reference evidence="1" key="1">
    <citation type="submission" date="2017-05" db="EMBL/GenBank/DDBJ databases">
        <authorList>
            <person name="Varghese N."/>
            <person name="Submissions S."/>
        </authorList>
    </citation>
    <scope>NUCLEOTIDE SEQUENCE</scope>
    <source>
        <strain evidence="1">DSM 45262</strain>
    </source>
</reference>
<gene>
    <name evidence="1" type="ORF">SAMN06265361_102477</name>
</gene>
<dbReference type="EMBL" id="FXTU01000002">
    <property type="protein sequence ID" value="SMP13561.1"/>
    <property type="molecule type" value="Genomic_DNA"/>
</dbReference>
<evidence type="ECO:0008006" key="3">
    <source>
        <dbReference type="Google" id="ProtNLM"/>
    </source>
</evidence>
<dbReference type="AlphaFoldDB" id="A0AA45WMG0"/>
<evidence type="ECO:0000313" key="2">
    <source>
        <dbReference type="Proteomes" id="UP001157946"/>
    </source>
</evidence>
<dbReference type="Proteomes" id="UP001157946">
    <property type="component" value="Unassembled WGS sequence"/>
</dbReference>
<protein>
    <recommendedName>
        <fullName evidence="3">DUF1292 domain-containing protein</fullName>
    </recommendedName>
</protein>
<comment type="caution">
    <text evidence="1">The sequence shown here is derived from an EMBL/GenBank/DDBJ whole genome shotgun (WGS) entry which is preliminary data.</text>
</comment>
<organism evidence="1 2">
    <name type="scientific">Laceyella tengchongensis</name>
    <dbReference type="NCBI Taxonomy" id="574699"/>
    <lineage>
        <taxon>Bacteria</taxon>
        <taxon>Bacillati</taxon>
        <taxon>Bacillota</taxon>
        <taxon>Bacilli</taxon>
        <taxon>Bacillales</taxon>
        <taxon>Thermoactinomycetaceae</taxon>
        <taxon>Laceyella</taxon>
    </lineage>
</organism>
<keyword evidence="2" id="KW-1185">Reference proteome</keyword>